<reference evidence="16 17" key="1">
    <citation type="submission" date="2024-06" db="EMBL/GenBank/DDBJ databases">
        <authorList>
            <person name="Kraege A."/>
            <person name="Thomma B."/>
        </authorList>
    </citation>
    <scope>NUCLEOTIDE SEQUENCE [LARGE SCALE GENOMIC DNA]</scope>
</reference>
<organism evidence="16 17">
    <name type="scientific">Coccomyxa viridis</name>
    <dbReference type="NCBI Taxonomy" id="1274662"/>
    <lineage>
        <taxon>Eukaryota</taxon>
        <taxon>Viridiplantae</taxon>
        <taxon>Chlorophyta</taxon>
        <taxon>core chlorophytes</taxon>
        <taxon>Trebouxiophyceae</taxon>
        <taxon>Trebouxiophyceae incertae sedis</taxon>
        <taxon>Coccomyxaceae</taxon>
        <taxon>Coccomyxa</taxon>
    </lineage>
</organism>
<proteinExistence type="inferred from homology"/>
<evidence type="ECO:0000259" key="13">
    <source>
        <dbReference type="Pfam" id="PF02878"/>
    </source>
</evidence>
<comment type="caution">
    <text evidence="16">The sequence shown here is derived from an EMBL/GenBank/DDBJ whole genome shotgun (WGS) entry which is preliminary data.</text>
</comment>
<evidence type="ECO:0000256" key="3">
    <source>
        <dbReference type="ARBA" id="ARBA00010231"/>
    </source>
</evidence>
<dbReference type="InterPro" id="IPR049022">
    <property type="entry name" value="AMG1_III"/>
</dbReference>
<evidence type="ECO:0000313" key="16">
    <source>
        <dbReference type="EMBL" id="CAL5220529.1"/>
    </source>
</evidence>
<evidence type="ECO:0000313" key="17">
    <source>
        <dbReference type="Proteomes" id="UP001497392"/>
    </source>
</evidence>
<dbReference type="Gene3D" id="3.40.120.10">
    <property type="entry name" value="Alpha-D-Glucose-1,6-Bisphosphate, subunit A, domain 3"/>
    <property type="match status" value="3"/>
</dbReference>
<evidence type="ECO:0000259" key="15">
    <source>
        <dbReference type="Pfam" id="PF21405"/>
    </source>
</evidence>
<evidence type="ECO:0000256" key="8">
    <source>
        <dbReference type="ARBA" id="ARBA00023235"/>
    </source>
</evidence>
<dbReference type="Pfam" id="PF21405">
    <property type="entry name" value="AMG1_II"/>
    <property type="match status" value="1"/>
</dbReference>
<comment type="catalytic activity">
    <reaction evidence="1 11">
        <text>N-acetyl-alpha-D-glucosamine 1-phosphate = N-acetyl-D-glucosamine 6-phosphate</text>
        <dbReference type="Rhea" id="RHEA:23804"/>
        <dbReference type="ChEBI" id="CHEBI:57513"/>
        <dbReference type="ChEBI" id="CHEBI:57776"/>
        <dbReference type="EC" id="5.4.2.3"/>
    </reaction>
</comment>
<dbReference type="PANTHER" id="PTHR45955">
    <property type="entry name" value="PHOSPHOACETYLGLUCOSAMINE MUTASE"/>
    <property type="match status" value="1"/>
</dbReference>
<dbReference type="SUPFAM" id="SSF53738">
    <property type="entry name" value="Phosphoglucomutase, first 3 domains"/>
    <property type="match status" value="3"/>
</dbReference>
<dbReference type="Pfam" id="PF00408">
    <property type="entry name" value="PGM_PMM_IV"/>
    <property type="match status" value="1"/>
</dbReference>
<evidence type="ECO:0000256" key="2">
    <source>
        <dbReference type="ARBA" id="ARBA00004865"/>
    </source>
</evidence>
<keyword evidence="17" id="KW-1185">Reference proteome</keyword>
<feature type="domain" description="Phosphoacetylglucosamine mutase AMG1" evidence="14">
    <location>
        <begin position="291"/>
        <end position="427"/>
    </location>
</feature>
<dbReference type="PIRSF" id="PIRSF016408">
    <property type="entry name" value="PAGM"/>
    <property type="match status" value="1"/>
</dbReference>
<dbReference type="InterPro" id="IPR016055">
    <property type="entry name" value="A-D-PHexomutase_a/b/a-I/II/III"/>
</dbReference>
<dbReference type="InterPro" id="IPR049023">
    <property type="entry name" value="AMG1_II"/>
</dbReference>
<dbReference type="InterPro" id="IPR036900">
    <property type="entry name" value="A-D-PHexomutase_C_sf"/>
</dbReference>
<comment type="function">
    <text evidence="11">Interconverts GlcNAc-6-P and GlcNAc-1-P.</text>
</comment>
<feature type="domain" description="Alpha-D-phosphohexomutase alpha/beta/alpha" evidence="13">
    <location>
        <begin position="47"/>
        <end position="86"/>
    </location>
</feature>
<evidence type="ECO:0000256" key="1">
    <source>
        <dbReference type="ARBA" id="ARBA00000558"/>
    </source>
</evidence>
<dbReference type="InterPro" id="IPR005843">
    <property type="entry name" value="A-D-PHexomutase_C"/>
</dbReference>
<dbReference type="Pfam" id="PF21404">
    <property type="entry name" value="AMG1_III"/>
    <property type="match status" value="1"/>
</dbReference>
<evidence type="ECO:0000256" key="9">
    <source>
        <dbReference type="ARBA" id="ARBA00031926"/>
    </source>
</evidence>
<gene>
    <name evidence="16" type="primary">g2561</name>
    <name evidence="16" type="ORF">VP750_LOCUS2188</name>
</gene>
<comment type="pathway">
    <text evidence="2 11">Nucleotide-sugar biosynthesis; UDP-N-acetyl-alpha-D-glucosamine biosynthesis; N-acetyl-alpha-D-glucosamine 1-phosphate from alpha-D-glucosamine 6-phosphate (route I): step 2/2.</text>
</comment>
<evidence type="ECO:0000259" key="12">
    <source>
        <dbReference type="Pfam" id="PF00408"/>
    </source>
</evidence>
<evidence type="ECO:0000259" key="14">
    <source>
        <dbReference type="Pfam" id="PF21404"/>
    </source>
</evidence>
<protein>
    <recommendedName>
        <fullName evidence="4 11">Phosphoacetylglucosamine mutase</fullName>
        <shortName evidence="11">PAGM</shortName>
        <ecNumber evidence="4 11">5.4.2.3</ecNumber>
    </recommendedName>
    <alternativeName>
        <fullName evidence="10 11">Acetylglucosamine phosphomutase</fullName>
    </alternativeName>
    <alternativeName>
        <fullName evidence="9 11">N-acetylglucosamine-phosphate mutase</fullName>
    </alternativeName>
</protein>
<keyword evidence="7 11" id="KW-0460">Magnesium</keyword>
<dbReference type="EMBL" id="CAXHTA020000004">
    <property type="protein sequence ID" value="CAL5220529.1"/>
    <property type="molecule type" value="Genomic_DNA"/>
</dbReference>
<dbReference type="EC" id="5.4.2.3" evidence="4 11"/>
<feature type="domain" description="Alpha-D-phosphohexomutase alpha/beta/alpha" evidence="13">
    <location>
        <begin position="114"/>
        <end position="170"/>
    </location>
</feature>
<keyword evidence="6 11" id="KW-0479">Metal-binding</keyword>
<dbReference type="InterPro" id="IPR016066">
    <property type="entry name" value="A-D-PHexomutase_CS"/>
</dbReference>
<evidence type="ECO:0000256" key="5">
    <source>
        <dbReference type="ARBA" id="ARBA00022553"/>
    </source>
</evidence>
<dbReference type="SUPFAM" id="SSF55957">
    <property type="entry name" value="Phosphoglucomutase, C-terminal domain"/>
    <property type="match status" value="1"/>
</dbReference>
<dbReference type="PANTHER" id="PTHR45955:SF1">
    <property type="entry name" value="PHOSPHOACETYLGLUCOSAMINE MUTASE"/>
    <property type="match status" value="1"/>
</dbReference>
<feature type="domain" description="Phosphoacetylglucosamine mutase AMG1" evidence="15">
    <location>
        <begin position="176"/>
        <end position="277"/>
    </location>
</feature>
<evidence type="ECO:0000256" key="7">
    <source>
        <dbReference type="ARBA" id="ARBA00022842"/>
    </source>
</evidence>
<dbReference type="Pfam" id="PF02878">
    <property type="entry name" value="PGM_PMM_I"/>
    <property type="match status" value="2"/>
</dbReference>
<keyword evidence="5" id="KW-0597">Phosphoprotein</keyword>
<dbReference type="InterPro" id="IPR016657">
    <property type="entry name" value="PAGM"/>
</dbReference>
<comment type="cofactor">
    <cofactor evidence="11">
        <name>Mg(2+)</name>
        <dbReference type="ChEBI" id="CHEBI:18420"/>
    </cofactor>
    <text evidence="11">Binds 1 Mg(2+) ion per subunit.</text>
</comment>
<evidence type="ECO:0000256" key="4">
    <source>
        <dbReference type="ARBA" id="ARBA00012731"/>
    </source>
</evidence>
<dbReference type="Proteomes" id="UP001497392">
    <property type="component" value="Unassembled WGS sequence"/>
</dbReference>
<name>A0ABP1FMY0_9CHLO</name>
<comment type="similarity">
    <text evidence="3 11">Belongs to the phosphohexose mutase family.</text>
</comment>
<evidence type="ECO:0000256" key="6">
    <source>
        <dbReference type="ARBA" id="ARBA00022723"/>
    </source>
</evidence>
<dbReference type="Gene3D" id="3.30.310.50">
    <property type="entry name" value="Alpha-D-phosphohexomutase, C-terminal domain"/>
    <property type="match status" value="1"/>
</dbReference>
<dbReference type="InterPro" id="IPR005844">
    <property type="entry name" value="A-D-PHexomutase_a/b/a-I"/>
</dbReference>
<sequence>MDLAQLREACSKYTKPAGFKPSYGTAGFRAEASLLHSTVFRCGLLMAARALKTGAATGLVVTASHNPVADNGVKLVEPTGYMLDQSWEVWADKLAVAEDTDALCNVIRELYQQEDIPYGSGTVMLAYDTRPSAEELVKAAGSGVQALGGLPIVCGLLTTPQLHWMVRHCNNSLKHTESTYYEEFASGFCTLVKGCKAEPQALTVDCANGVGAEALKTLSERIGAQLSVTLRNTGEGGLNEACGADYVQKERQFPAGMDDRQHGARCASLDGDADRLVYFHGMPAGNLQLLDGDRIAVLAALLIRDTLQKLPSDLPSPSVGIVQTAYANGASTQYIREQLRLETVVTPTGVKHLHAAAEHFDIGIYFEANGHGTVLFKPELIQRLHELGDCHEAAKDLLALVDMINQAVGDALSGILLVEAALRRRGWGLTEWADLYTDLPSRQLKTLTRDSGRKTDFTALQIKVKDRSVVVTADAETRAVTPEGLQSRINDSVSAVPSGRAFVRPSGTEDVVRVYAEAATQQAADDLAAEVARHVYDLAAGIGAPP</sequence>
<keyword evidence="8 11" id="KW-0413">Isomerase</keyword>
<feature type="domain" description="Alpha-D-phosphohexomutase C-terminal" evidence="12">
    <location>
        <begin position="498"/>
        <end position="533"/>
    </location>
</feature>
<evidence type="ECO:0000256" key="11">
    <source>
        <dbReference type="PIRNR" id="PIRNR016408"/>
    </source>
</evidence>
<accession>A0ABP1FMY0</accession>
<dbReference type="CDD" id="cd03086">
    <property type="entry name" value="PGM3"/>
    <property type="match status" value="1"/>
</dbReference>
<dbReference type="PROSITE" id="PS00710">
    <property type="entry name" value="PGM_PMM"/>
    <property type="match status" value="1"/>
</dbReference>
<evidence type="ECO:0000256" key="10">
    <source>
        <dbReference type="ARBA" id="ARBA00032065"/>
    </source>
</evidence>